<gene>
    <name evidence="2" type="ORF">HYDPIDRAFT_43804</name>
</gene>
<feature type="region of interest" description="Disordered" evidence="1">
    <location>
        <begin position="83"/>
        <end position="107"/>
    </location>
</feature>
<dbReference type="AlphaFoldDB" id="A0A0C9VQ09"/>
<evidence type="ECO:0000313" key="2">
    <source>
        <dbReference type="EMBL" id="KIJ59775.1"/>
    </source>
</evidence>
<evidence type="ECO:0000313" key="3">
    <source>
        <dbReference type="Proteomes" id="UP000053820"/>
    </source>
</evidence>
<organism evidence="2 3">
    <name type="scientific">Hydnomerulius pinastri MD-312</name>
    <dbReference type="NCBI Taxonomy" id="994086"/>
    <lineage>
        <taxon>Eukaryota</taxon>
        <taxon>Fungi</taxon>
        <taxon>Dikarya</taxon>
        <taxon>Basidiomycota</taxon>
        <taxon>Agaricomycotina</taxon>
        <taxon>Agaricomycetes</taxon>
        <taxon>Agaricomycetidae</taxon>
        <taxon>Boletales</taxon>
        <taxon>Boletales incertae sedis</taxon>
        <taxon>Leucogyrophana</taxon>
    </lineage>
</organism>
<sequence>MMAKGTNLDDLEDSLKVLGRVADAFDHPSSHETHKELRLNAIKTHRPQTSHSSQGSQGQHAHFARCDSSFDIGCDGDDELAESLSSTETVTRHLSVEEPSSVSEHTLHQDDTIDITKMASMLLTNSPLERLNYLARVELKKTGWFERHDQWAIVDMGLTDLPLTATPQKPIKAVPALTTNPPVTLPVSESPLPSCSPNSKYCPPTPDIKILPRTTTTTQTIRSSEELCQEDAYVVRSKHCNYERQESTLACGAHTFSAIWSELDDERVDVCLDGESYGTTAQ</sequence>
<dbReference type="EMBL" id="KN839881">
    <property type="protein sequence ID" value="KIJ59775.1"/>
    <property type="molecule type" value="Genomic_DNA"/>
</dbReference>
<accession>A0A0C9VQ09</accession>
<name>A0A0C9VQ09_9AGAM</name>
<protein>
    <submittedName>
        <fullName evidence="2">Uncharacterized protein</fullName>
    </submittedName>
</protein>
<dbReference type="Proteomes" id="UP000053820">
    <property type="component" value="Unassembled WGS sequence"/>
</dbReference>
<dbReference type="HOGENOM" id="CLU_987146_0_0_1"/>
<proteinExistence type="predicted"/>
<reference evidence="2 3" key="1">
    <citation type="submission" date="2014-04" db="EMBL/GenBank/DDBJ databases">
        <title>Evolutionary Origins and Diversification of the Mycorrhizal Mutualists.</title>
        <authorList>
            <consortium name="DOE Joint Genome Institute"/>
            <consortium name="Mycorrhizal Genomics Consortium"/>
            <person name="Kohler A."/>
            <person name="Kuo A."/>
            <person name="Nagy L.G."/>
            <person name="Floudas D."/>
            <person name="Copeland A."/>
            <person name="Barry K.W."/>
            <person name="Cichocki N."/>
            <person name="Veneault-Fourrey C."/>
            <person name="LaButti K."/>
            <person name="Lindquist E.A."/>
            <person name="Lipzen A."/>
            <person name="Lundell T."/>
            <person name="Morin E."/>
            <person name="Murat C."/>
            <person name="Riley R."/>
            <person name="Ohm R."/>
            <person name="Sun H."/>
            <person name="Tunlid A."/>
            <person name="Henrissat B."/>
            <person name="Grigoriev I.V."/>
            <person name="Hibbett D.S."/>
            <person name="Martin F."/>
        </authorList>
    </citation>
    <scope>NUCLEOTIDE SEQUENCE [LARGE SCALE GENOMIC DNA]</scope>
    <source>
        <strain evidence="2 3">MD-312</strain>
    </source>
</reference>
<keyword evidence="3" id="KW-1185">Reference proteome</keyword>
<evidence type="ECO:0000256" key="1">
    <source>
        <dbReference type="SAM" id="MobiDB-lite"/>
    </source>
</evidence>
<dbReference type="OrthoDB" id="2690876at2759"/>